<feature type="transmembrane region" description="Helical" evidence="8">
    <location>
        <begin position="450"/>
        <end position="468"/>
    </location>
</feature>
<feature type="transmembrane region" description="Helical" evidence="8">
    <location>
        <begin position="388"/>
        <end position="412"/>
    </location>
</feature>
<dbReference type="InterPro" id="IPR003342">
    <property type="entry name" value="ArnT-like_N"/>
</dbReference>
<gene>
    <name evidence="10" type="ORF">IPV69_17830</name>
</gene>
<sequence>MTDPRRFSRATLILIVAAFVVYLVGNADVPLWDRDEPRYAQCSRQMLESGDWVLPRYLGDLRLAKPPLIYWLQASSMTAFGVNEFAARLPSAIAMALTLTLLAVAVRKGLSAEHAFWSVLVMAASVMTVVSAKACLTDSVLLLFITIAQLCLYLIWRGRGTWPVFCILGLAIGLTLMTKGPVGLGIHAMTFVGYGLLTWSLRWKKKSAELEGRTEERTPSTTLDYARSTVATADALVVSKAPASRILLKVMTAIVLVVAVCLPWVILVEQRWAALPADVRAEAARGSERKRAADPDAPRSTGEHGYIWTVIEKEVIHRSKVGQEGHSGPPGYYLAAIWGIFLPWSLLLPATIVLAWKRRHLVHVRFALGAVLGPWLMFEIVQTKLPHYLLPCFVPLAILTADAIVQCLRHGVAALSDRAFRRGAVAWGIVFGLLGLTPWLAATWFTPQPWIILAIVSIAAIAYAAYVVRTFLAGQTQRALVAMGLGGLLMYGLLFRVFLPSCDYLQLAPKTADVLIANKATEPGKVLMLDYKEPSLAFYQGGTIREHPSNILTGKLLDLTKNVDWYVVTRDVWNASAPKSPAEADPRLSLDIVSTFRGLDVADGMRNVEVMVLKRKQPSQ</sequence>
<feature type="transmembrane region" description="Helical" evidence="8">
    <location>
        <begin position="362"/>
        <end position="382"/>
    </location>
</feature>
<proteinExistence type="predicted"/>
<dbReference type="GO" id="GO:0006493">
    <property type="term" value="P:protein O-linked glycosylation"/>
    <property type="evidence" value="ECO:0007669"/>
    <property type="project" value="InterPro"/>
</dbReference>
<feature type="transmembrane region" description="Helical" evidence="8">
    <location>
        <begin position="140"/>
        <end position="156"/>
    </location>
</feature>
<evidence type="ECO:0000256" key="2">
    <source>
        <dbReference type="ARBA" id="ARBA00022475"/>
    </source>
</evidence>
<evidence type="ECO:0000313" key="11">
    <source>
        <dbReference type="Proteomes" id="UP000593765"/>
    </source>
</evidence>
<dbReference type="GO" id="GO:0016763">
    <property type="term" value="F:pentosyltransferase activity"/>
    <property type="evidence" value="ECO:0007669"/>
    <property type="project" value="TreeGrafter"/>
</dbReference>
<comment type="subcellular location">
    <subcellularLocation>
        <location evidence="1">Cell membrane</location>
        <topology evidence="1">Multi-pass membrane protein</topology>
    </subcellularLocation>
</comment>
<evidence type="ECO:0000256" key="5">
    <source>
        <dbReference type="ARBA" id="ARBA00022692"/>
    </source>
</evidence>
<keyword evidence="4" id="KW-0808">Transferase</keyword>
<dbReference type="PANTHER" id="PTHR33908">
    <property type="entry name" value="MANNOSYLTRANSFERASE YKCB-RELATED"/>
    <property type="match status" value="1"/>
</dbReference>
<evidence type="ECO:0000256" key="1">
    <source>
        <dbReference type="ARBA" id="ARBA00004651"/>
    </source>
</evidence>
<feature type="transmembrane region" description="Helical" evidence="8">
    <location>
        <begin position="115"/>
        <end position="134"/>
    </location>
</feature>
<evidence type="ECO:0000313" key="10">
    <source>
        <dbReference type="EMBL" id="QOV88109.1"/>
    </source>
</evidence>
<organism evidence="10 11">
    <name type="scientific">Humisphaera borealis</name>
    <dbReference type="NCBI Taxonomy" id="2807512"/>
    <lineage>
        <taxon>Bacteria</taxon>
        <taxon>Pseudomonadati</taxon>
        <taxon>Planctomycetota</taxon>
        <taxon>Phycisphaerae</taxon>
        <taxon>Tepidisphaerales</taxon>
        <taxon>Tepidisphaeraceae</taxon>
        <taxon>Humisphaera</taxon>
    </lineage>
</organism>
<feature type="transmembrane region" description="Helical" evidence="8">
    <location>
        <begin position="480"/>
        <end position="499"/>
    </location>
</feature>
<dbReference type="GO" id="GO:0000030">
    <property type="term" value="F:mannosyltransferase activity"/>
    <property type="evidence" value="ECO:0007669"/>
    <property type="project" value="InterPro"/>
</dbReference>
<keyword evidence="11" id="KW-1185">Reference proteome</keyword>
<keyword evidence="3" id="KW-0328">Glycosyltransferase</keyword>
<dbReference type="GO" id="GO:0009103">
    <property type="term" value="P:lipopolysaccharide biosynthetic process"/>
    <property type="evidence" value="ECO:0007669"/>
    <property type="project" value="UniProtKB-ARBA"/>
</dbReference>
<evidence type="ECO:0000259" key="9">
    <source>
        <dbReference type="Pfam" id="PF02366"/>
    </source>
</evidence>
<dbReference type="KEGG" id="hbs:IPV69_17830"/>
<dbReference type="GO" id="GO:0010041">
    <property type="term" value="P:response to iron(III) ion"/>
    <property type="evidence" value="ECO:0007669"/>
    <property type="project" value="TreeGrafter"/>
</dbReference>
<keyword evidence="5 8" id="KW-0812">Transmembrane</keyword>
<evidence type="ECO:0000256" key="7">
    <source>
        <dbReference type="ARBA" id="ARBA00023136"/>
    </source>
</evidence>
<evidence type="ECO:0000256" key="4">
    <source>
        <dbReference type="ARBA" id="ARBA00022679"/>
    </source>
</evidence>
<dbReference type="GO" id="GO:0005886">
    <property type="term" value="C:plasma membrane"/>
    <property type="evidence" value="ECO:0007669"/>
    <property type="project" value="UniProtKB-SubCell"/>
</dbReference>
<feature type="transmembrane region" description="Helical" evidence="8">
    <location>
        <begin position="184"/>
        <end position="203"/>
    </location>
</feature>
<keyword evidence="2" id="KW-1003">Cell membrane</keyword>
<protein>
    <submittedName>
        <fullName evidence="10">Glycosyltransferase family 39 protein</fullName>
    </submittedName>
</protein>
<evidence type="ECO:0000256" key="8">
    <source>
        <dbReference type="SAM" id="Phobius"/>
    </source>
</evidence>
<evidence type="ECO:0000256" key="6">
    <source>
        <dbReference type="ARBA" id="ARBA00022989"/>
    </source>
</evidence>
<dbReference type="Proteomes" id="UP000593765">
    <property type="component" value="Chromosome"/>
</dbReference>
<evidence type="ECO:0000256" key="3">
    <source>
        <dbReference type="ARBA" id="ARBA00022676"/>
    </source>
</evidence>
<accession>A0A7M2WRU5</accession>
<dbReference type="InterPro" id="IPR050297">
    <property type="entry name" value="LipidA_mod_glycosyltrf_83"/>
</dbReference>
<dbReference type="RefSeq" id="WP_206291078.1">
    <property type="nucleotide sequence ID" value="NZ_CP063458.1"/>
</dbReference>
<dbReference type="PANTHER" id="PTHR33908:SF3">
    <property type="entry name" value="UNDECAPRENYL PHOSPHATE-ALPHA-4-AMINO-4-DEOXY-L-ARABINOSE ARABINOSYL TRANSFERASE"/>
    <property type="match status" value="1"/>
</dbReference>
<name>A0A7M2WRU5_9BACT</name>
<dbReference type="Pfam" id="PF02366">
    <property type="entry name" value="PMT"/>
    <property type="match status" value="1"/>
</dbReference>
<feature type="transmembrane region" description="Helical" evidence="8">
    <location>
        <begin position="424"/>
        <end position="444"/>
    </location>
</feature>
<dbReference type="AlphaFoldDB" id="A0A7M2WRU5"/>
<feature type="transmembrane region" description="Helical" evidence="8">
    <location>
        <begin position="332"/>
        <end position="355"/>
    </location>
</feature>
<dbReference type="EMBL" id="CP063458">
    <property type="protein sequence ID" value="QOV88109.1"/>
    <property type="molecule type" value="Genomic_DNA"/>
</dbReference>
<feature type="transmembrane region" description="Helical" evidence="8">
    <location>
        <begin position="85"/>
        <end position="106"/>
    </location>
</feature>
<keyword evidence="7 8" id="KW-0472">Membrane</keyword>
<feature type="domain" description="ArnT-like N-terminal" evidence="9">
    <location>
        <begin position="31"/>
        <end position="248"/>
    </location>
</feature>
<feature type="transmembrane region" description="Helical" evidence="8">
    <location>
        <begin position="246"/>
        <end position="266"/>
    </location>
</feature>
<keyword evidence="6 8" id="KW-1133">Transmembrane helix</keyword>
<reference evidence="10 11" key="1">
    <citation type="submission" date="2020-10" db="EMBL/GenBank/DDBJ databases">
        <title>Wide distribution of Phycisphaera-like planctomycetes from WD2101 soil group in peatlands and genome analysis of the first cultivated representative.</title>
        <authorList>
            <person name="Dedysh S.N."/>
            <person name="Beletsky A.V."/>
            <person name="Ivanova A."/>
            <person name="Kulichevskaya I.S."/>
            <person name="Suzina N.E."/>
            <person name="Philippov D.A."/>
            <person name="Rakitin A.L."/>
            <person name="Mardanov A.V."/>
            <person name="Ravin N.V."/>
        </authorList>
    </citation>
    <scope>NUCLEOTIDE SEQUENCE [LARGE SCALE GENOMIC DNA]</scope>
    <source>
        <strain evidence="10 11">M1803</strain>
    </source>
</reference>
<feature type="transmembrane region" description="Helical" evidence="8">
    <location>
        <begin position="161"/>
        <end position="178"/>
    </location>
</feature>